<feature type="region of interest" description="Disordered" evidence="1">
    <location>
        <begin position="201"/>
        <end position="220"/>
    </location>
</feature>
<dbReference type="PANTHER" id="PTHR37538:SF1">
    <property type="entry name" value="BTB DOMAIN-CONTAINING PROTEIN"/>
    <property type="match status" value="1"/>
</dbReference>
<feature type="compositionally biased region" description="Basic and acidic residues" evidence="1">
    <location>
        <begin position="201"/>
        <end position="214"/>
    </location>
</feature>
<sequence length="370" mass="41569">MDANVLIPRTSSPYAIPSATLQLTDGSRLYVPAHLLAKSERLSSLGRDGELQIDVSHDVAHVLVHYLFTNDYQCLRPKGSSPNQRLVAEFETSIRVYIAAREYKLPLLEELAKAEITKLGSEFRIPFLFDVVKKAYPHPNEKDTWLRQFLQSRLRTLFTDPKELLEWEPIPEEKPTTVSDILLKDLFQILRENLISDHKISNGIHPEYHSDTSQKEPVTAANKEQLELDESEEAQVAADAKITNGSVKHEVDAENGDWDATKHDVGLAKGEASIIRSDSYIDKSETNTSKSDDEATRNGVHTPVSKADSCEPQISKVEQPSNGVDLVVKPTEEKKDDKDFWGLSLKKKKKKKAAKPFVPESLHEVVTVKP</sequence>
<feature type="region of interest" description="Disordered" evidence="1">
    <location>
        <begin position="284"/>
        <end position="312"/>
    </location>
</feature>
<feature type="compositionally biased region" description="Basic and acidic residues" evidence="1">
    <location>
        <begin position="284"/>
        <end position="296"/>
    </location>
</feature>
<comment type="caution">
    <text evidence="2">The sequence shown here is derived from an EMBL/GenBank/DDBJ whole genome shotgun (WGS) entry which is preliminary data.</text>
</comment>
<dbReference type="RefSeq" id="XP_073554542.1">
    <property type="nucleotide sequence ID" value="XM_073706957.1"/>
</dbReference>
<dbReference type="GeneID" id="300581407"/>
<dbReference type="PANTHER" id="PTHR37538">
    <property type="entry name" value="BTB DOMAIN-CONTAINING PROTEIN"/>
    <property type="match status" value="1"/>
</dbReference>
<dbReference type="EMBL" id="PPTA01000020">
    <property type="protein sequence ID" value="TFA98340.1"/>
    <property type="molecule type" value="Genomic_DNA"/>
</dbReference>
<dbReference type="Proteomes" id="UP001642720">
    <property type="component" value="Unassembled WGS sequence"/>
</dbReference>
<organism evidence="2 3">
    <name type="scientific">Trichoderma ghanense</name>
    <dbReference type="NCBI Taxonomy" id="65468"/>
    <lineage>
        <taxon>Eukaryota</taxon>
        <taxon>Fungi</taxon>
        <taxon>Dikarya</taxon>
        <taxon>Ascomycota</taxon>
        <taxon>Pezizomycotina</taxon>
        <taxon>Sordariomycetes</taxon>
        <taxon>Hypocreomycetidae</taxon>
        <taxon>Hypocreales</taxon>
        <taxon>Hypocreaceae</taxon>
        <taxon>Trichoderma</taxon>
    </lineage>
</organism>
<evidence type="ECO:0000313" key="2">
    <source>
        <dbReference type="EMBL" id="TFA98340.1"/>
    </source>
</evidence>
<gene>
    <name evidence="2" type="ORF">CCMA1212_009894</name>
</gene>
<reference evidence="2 3" key="1">
    <citation type="submission" date="2018-01" db="EMBL/GenBank/DDBJ databases">
        <title>Genome characterization of the sugarcane-associated fungus Trichoderma ghanense CCMA-1212 and their application in lignocelulose bioconversion.</title>
        <authorList>
            <person name="Steindorff A.S."/>
            <person name="Mendes T.D."/>
            <person name="Vilela E.S.D."/>
            <person name="Rodrigues D.S."/>
            <person name="Formighieri E.F."/>
            <person name="Melo I.S."/>
            <person name="Favaro L.C.L."/>
        </authorList>
    </citation>
    <scope>NUCLEOTIDE SEQUENCE [LARGE SCALE GENOMIC DNA]</scope>
    <source>
        <strain evidence="2 3">CCMA-1212</strain>
    </source>
</reference>
<evidence type="ECO:0000256" key="1">
    <source>
        <dbReference type="SAM" id="MobiDB-lite"/>
    </source>
</evidence>
<protein>
    <recommendedName>
        <fullName evidence="4">BTB domain-containing protein</fullName>
    </recommendedName>
</protein>
<proteinExistence type="predicted"/>
<keyword evidence="3" id="KW-1185">Reference proteome</keyword>
<evidence type="ECO:0008006" key="4">
    <source>
        <dbReference type="Google" id="ProtNLM"/>
    </source>
</evidence>
<accession>A0ABY2GRW0</accession>
<evidence type="ECO:0000313" key="3">
    <source>
        <dbReference type="Proteomes" id="UP001642720"/>
    </source>
</evidence>
<name>A0ABY2GRW0_9HYPO</name>